<evidence type="ECO:0000313" key="1">
    <source>
        <dbReference type="EMBL" id="RHZ94484.1"/>
    </source>
</evidence>
<evidence type="ECO:0000313" key="2">
    <source>
        <dbReference type="Proteomes" id="UP000266305"/>
    </source>
</evidence>
<reference evidence="1 2" key="1">
    <citation type="submission" date="2018-08" db="EMBL/GenBank/DDBJ databases">
        <title>Draft genome sequence of Rhodobacter sphaeroides FY.</title>
        <authorList>
            <person name="Rayyan A."/>
            <person name="Meyer T.E."/>
            <person name="Kyndt J.A."/>
        </authorList>
    </citation>
    <scope>NUCLEOTIDE SEQUENCE [LARGE SCALE GENOMIC DNA]</scope>
    <source>
        <strain evidence="1 2">FY</strain>
    </source>
</reference>
<comment type="caution">
    <text evidence="1">The sequence shown here is derived from an EMBL/GenBank/DDBJ whole genome shotgun (WGS) entry which is preliminary data.</text>
</comment>
<sequence length="94" mass="10412">MISTARLETANASKYLQQLCKHFAHKVEVRFDETEGHCALPPGPALLRADADGLTVQVEAEDAKGLIQARFVIDSHLVTFAFREGFTGLDWSRP</sequence>
<proteinExistence type="predicted"/>
<dbReference type="RefSeq" id="WP_002723549.1">
    <property type="nucleotide sequence ID" value="NZ_CM125965.1"/>
</dbReference>
<accession>A0AAX1UKD0</accession>
<dbReference type="Gene3D" id="3.30.310.50">
    <property type="entry name" value="Alpha-D-phosphohexomutase, C-terminal domain"/>
    <property type="match status" value="1"/>
</dbReference>
<dbReference type="Proteomes" id="UP000266305">
    <property type="component" value="Unassembled WGS sequence"/>
</dbReference>
<protein>
    <submittedName>
        <fullName evidence="1">DUF2218 domain-containing protein</fullName>
    </submittedName>
</protein>
<dbReference type="InterPro" id="IPR014543">
    <property type="entry name" value="UCP028291"/>
</dbReference>
<organism evidence="1 2">
    <name type="scientific">Cereibacter sphaeroides</name>
    <name type="common">Rhodobacter sphaeroides</name>
    <dbReference type="NCBI Taxonomy" id="1063"/>
    <lineage>
        <taxon>Bacteria</taxon>
        <taxon>Pseudomonadati</taxon>
        <taxon>Pseudomonadota</taxon>
        <taxon>Alphaproteobacteria</taxon>
        <taxon>Rhodobacterales</taxon>
        <taxon>Paracoccaceae</taxon>
        <taxon>Cereibacter</taxon>
    </lineage>
</organism>
<dbReference type="EMBL" id="QWGP01000012">
    <property type="protein sequence ID" value="RHZ94484.1"/>
    <property type="molecule type" value="Genomic_DNA"/>
</dbReference>
<dbReference type="AlphaFoldDB" id="A0AAX1UKD0"/>
<dbReference type="Pfam" id="PF09981">
    <property type="entry name" value="DUF2218"/>
    <property type="match status" value="1"/>
</dbReference>
<name>A0AAX1UKD0_CERSP</name>
<gene>
    <name evidence="1" type="ORF">D1114_12100</name>
</gene>
<dbReference type="PIRSF" id="PIRSF028291">
    <property type="entry name" value="UCP028291"/>
    <property type="match status" value="1"/>
</dbReference>